<dbReference type="AlphaFoldDB" id="A0A453JKW0"/>
<keyword evidence="3" id="KW-1185">Reference proteome</keyword>
<reference evidence="2" key="5">
    <citation type="journal article" date="2021" name="G3 (Bethesda)">
        <title>Aegilops tauschii genome assembly Aet v5.0 features greater sequence contiguity and improved annotation.</title>
        <authorList>
            <person name="Wang L."/>
            <person name="Zhu T."/>
            <person name="Rodriguez J.C."/>
            <person name="Deal K.R."/>
            <person name="Dubcovsky J."/>
            <person name="McGuire P.E."/>
            <person name="Lux T."/>
            <person name="Spannagl M."/>
            <person name="Mayer K.F.X."/>
            <person name="Baldrich P."/>
            <person name="Meyers B.C."/>
            <person name="Huo N."/>
            <person name="Gu Y.Q."/>
            <person name="Zhou H."/>
            <person name="Devos K.M."/>
            <person name="Bennetzen J.L."/>
            <person name="Unver T."/>
            <person name="Budak H."/>
            <person name="Gulick P.J."/>
            <person name="Galiba G."/>
            <person name="Kalapos B."/>
            <person name="Nelson D.R."/>
            <person name="Li P."/>
            <person name="You F.M."/>
            <person name="Luo M.C."/>
            <person name="Dvorak J."/>
        </authorList>
    </citation>
    <scope>NUCLEOTIDE SEQUENCE [LARGE SCALE GENOMIC DNA]</scope>
    <source>
        <strain evidence="2">cv. AL8/78</strain>
    </source>
</reference>
<reference evidence="2" key="3">
    <citation type="journal article" date="2017" name="Nature">
        <title>Genome sequence of the progenitor of the wheat D genome Aegilops tauschii.</title>
        <authorList>
            <person name="Luo M.C."/>
            <person name="Gu Y.Q."/>
            <person name="Puiu D."/>
            <person name="Wang H."/>
            <person name="Twardziok S.O."/>
            <person name="Deal K.R."/>
            <person name="Huo N."/>
            <person name="Zhu T."/>
            <person name="Wang L."/>
            <person name="Wang Y."/>
            <person name="McGuire P.E."/>
            <person name="Liu S."/>
            <person name="Long H."/>
            <person name="Ramasamy R.K."/>
            <person name="Rodriguez J.C."/>
            <person name="Van S.L."/>
            <person name="Yuan L."/>
            <person name="Wang Z."/>
            <person name="Xia Z."/>
            <person name="Xiao L."/>
            <person name="Anderson O.D."/>
            <person name="Ouyang S."/>
            <person name="Liang Y."/>
            <person name="Zimin A.V."/>
            <person name="Pertea G."/>
            <person name="Qi P."/>
            <person name="Bennetzen J.L."/>
            <person name="Dai X."/>
            <person name="Dawson M.W."/>
            <person name="Muller H.G."/>
            <person name="Kugler K."/>
            <person name="Rivarola-Duarte L."/>
            <person name="Spannagl M."/>
            <person name="Mayer K.F.X."/>
            <person name="Lu F.H."/>
            <person name="Bevan M.W."/>
            <person name="Leroy P."/>
            <person name="Li P."/>
            <person name="You F.M."/>
            <person name="Sun Q."/>
            <person name="Liu Z."/>
            <person name="Lyons E."/>
            <person name="Wicker T."/>
            <person name="Salzberg S.L."/>
            <person name="Devos K.M."/>
            <person name="Dvorak J."/>
        </authorList>
    </citation>
    <scope>NUCLEOTIDE SEQUENCE [LARGE SCALE GENOMIC DNA]</scope>
    <source>
        <strain evidence="2">cv. AL8/78</strain>
    </source>
</reference>
<dbReference type="EnsemblPlants" id="AET5Gv20100200.11">
    <property type="protein sequence ID" value="AET5Gv20100200.11"/>
    <property type="gene ID" value="AET5Gv20100200"/>
</dbReference>
<name>A0A453JKW0_AEGTS</name>
<evidence type="ECO:0000313" key="2">
    <source>
        <dbReference type="EnsemblPlants" id="AET5Gv20100200.11"/>
    </source>
</evidence>
<evidence type="ECO:0000256" key="1">
    <source>
        <dbReference type="SAM" id="MobiDB-lite"/>
    </source>
</evidence>
<feature type="compositionally biased region" description="Basic residues" evidence="1">
    <location>
        <begin position="15"/>
        <end position="24"/>
    </location>
</feature>
<sequence length="74" mass="8385">LVPSASPTSPESAPHRVRSPRPHHHERERERETDGRRPVAASHGGRRRPLQAQIRRGPTRYARAESPRPQNLSS</sequence>
<accession>A0A453JKW0</accession>
<protein>
    <submittedName>
        <fullName evidence="2">Uncharacterized protein</fullName>
    </submittedName>
</protein>
<dbReference type="Gramene" id="AET5Gv20100200.11">
    <property type="protein sequence ID" value="AET5Gv20100200.11"/>
    <property type="gene ID" value="AET5Gv20100200"/>
</dbReference>
<dbReference type="Proteomes" id="UP000015105">
    <property type="component" value="Chromosome 5D"/>
</dbReference>
<feature type="region of interest" description="Disordered" evidence="1">
    <location>
        <begin position="1"/>
        <end position="74"/>
    </location>
</feature>
<evidence type="ECO:0000313" key="3">
    <source>
        <dbReference type="Proteomes" id="UP000015105"/>
    </source>
</evidence>
<proteinExistence type="predicted"/>
<reference evidence="3" key="1">
    <citation type="journal article" date="2014" name="Science">
        <title>Ancient hybridizations among the ancestral genomes of bread wheat.</title>
        <authorList>
            <consortium name="International Wheat Genome Sequencing Consortium,"/>
            <person name="Marcussen T."/>
            <person name="Sandve S.R."/>
            <person name="Heier L."/>
            <person name="Spannagl M."/>
            <person name="Pfeifer M."/>
            <person name="Jakobsen K.S."/>
            <person name="Wulff B.B."/>
            <person name="Steuernagel B."/>
            <person name="Mayer K.F."/>
            <person name="Olsen O.A."/>
        </authorList>
    </citation>
    <scope>NUCLEOTIDE SEQUENCE [LARGE SCALE GENOMIC DNA]</scope>
    <source>
        <strain evidence="3">cv. AL8/78</strain>
    </source>
</reference>
<organism evidence="2 3">
    <name type="scientific">Aegilops tauschii subsp. strangulata</name>
    <name type="common">Goatgrass</name>
    <dbReference type="NCBI Taxonomy" id="200361"/>
    <lineage>
        <taxon>Eukaryota</taxon>
        <taxon>Viridiplantae</taxon>
        <taxon>Streptophyta</taxon>
        <taxon>Embryophyta</taxon>
        <taxon>Tracheophyta</taxon>
        <taxon>Spermatophyta</taxon>
        <taxon>Magnoliopsida</taxon>
        <taxon>Liliopsida</taxon>
        <taxon>Poales</taxon>
        <taxon>Poaceae</taxon>
        <taxon>BOP clade</taxon>
        <taxon>Pooideae</taxon>
        <taxon>Triticodae</taxon>
        <taxon>Triticeae</taxon>
        <taxon>Triticinae</taxon>
        <taxon>Aegilops</taxon>
    </lineage>
</organism>
<reference evidence="3" key="2">
    <citation type="journal article" date="2017" name="Nat. Plants">
        <title>The Aegilops tauschii genome reveals multiple impacts of transposons.</title>
        <authorList>
            <person name="Zhao G."/>
            <person name="Zou C."/>
            <person name="Li K."/>
            <person name="Wang K."/>
            <person name="Li T."/>
            <person name="Gao L."/>
            <person name="Zhang X."/>
            <person name="Wang H."/>
            <person name="Yang Z."/>
            <person name="Liu X."/>
            <person name="Jiang W."/>
            <person name="Mao L."/>
            <person name="Kong X."/>
            <person name="Jiao Y."/>
            <person name="Jia J."/>
        </authorList>
    </citation>
    <scope>NUCLEOTIDE SEQUENCE [LARGE SCALE GENOMIC DNA]</scope>
    <source>
        <strain evidence="3">cv. AL8/78</strain>
    </source>
</reference>
<feature type="compositionally biased region" description="Basic and acidic residues" evidence="1">
    <location>
        <begin position="25"/>
        <end position="37"/>
    </location>
</feature>
<feature type="compositionally biased region" description="Low complexity" evidence="1">
    <location>
        <begin position="1"/>
        <end position="12"/>
    </location>
</feature>
<reference evidence="2" key="4">
    <citation type="submission" date="2019-03" db="UniProtKB">
        <authorList>
            <consortium name="EnsemblPlants"/>
        </authorList>
    </citation>
    <scope>IDENTIFICATION</scope>
</reference>